<evidence type="ECO:0000256" key="2">
    <source>
        <dbReference type="PIRSR" id="PIRSR601952-1"/>
    </source>
</evidence>
<dbReference type="KEGG" id="spii:G7077_02900"/>
<dbReference type="SMART" id="SM00098">
    <property type="entry name" value="alkPPc"/>
    <property type="match status" value="1"/>
</dbReference>
<dbReference type="PANTHER" id="PTHR11596">
    <property type="entry name" value="ALKALINE PHOSPHATASE"/>
    <property type="match status" value="1"/>
</dbReference>
<dbReference type="InterPro" id="IPR001952">
    <property type="entry name" value="Alkaline_phosphatase"/>
</dbReference>
<dbReference type="SUPFAM" id="SSF53649">
    <property type="entry name" value="Alkaline phosphatase-like"/>
    <property type="match status" value="1"/>
</dbReference>
<feature type="active site" description="Phosphoserine intermediate" evidence="2">
    <location>
        <position position="97"/>
    </location>
</feature>
<evidence type="ECO:0000256" key="4">
    <source>
        <dbReference type="RuleBase" id="RU003946"/>
    </source>
</evidence>
<accession>A0A6G7YT25</accession>
<feature type="binding site" evidence="3">
    <location>
        <position position="53"/>
    </location>
    <ligand>
        <name>Mg(2+)</name>
        <dbReference type="ChEBI" id="CHEBI:18420"/>
    </ligand>
</feature>
<dbReference type="InterPro" id="IPR017850">
    <property type="entry name" value="Alkaline_phosphatase_core_sf"/>
</dbReference>
<keyword evidence="3" id="KW-0862">Zinc</keyword>
<dbReference type="Proteomes" id="UP000503222">
    <property type="component" value="Chromosome"/>
</dbReference>
<reference evidence="5 6" key="1">
    <citation type="submission" date="2020-03" db="EMBL/GenBank/DDBJ databases">
        <title>Sphingomonas sp. nov., isolated from fish.</title>
        <authorList>
            <person name="Hyun D.-W."/>
            <person name="Bae J.-W."/>
        </authorList>
    </citation>
    <scope>NUCLEOTIDE SEQUENCE [LARGE SCALE GENOMIC DNA]</scope>
    <source>
        <strain evidence="5 6">HDW15B</strain>
    </source>
</reference>
<dbReference type="PRINTS" id="PR00113">
    <property type="entry name" value="ALKPHPHTASE"/>
</dbReference>
<evidence type="ECO:0000313" key="5">
    <source>
        <dbReference type="EMBL" id="QIK79896.1"/>
    </source>
</evidence>
<dbReference type="GO" id="GO:0046872">
    <property type="term" value="F:metal ion binding"/>
    <property type="evidence" value="ECO:0007669"/>
    <property type="project" value="UniProtKB-KW"/>
</dbReference>
<evidence type="ECO:0000313" key="6">
    <source>
        <dbReference type="Proteomes" id="UP000503222"/>
    </source>
</evidence>
<gene>
    <name evidence="5" type="ORF">G7077_02900</name>
</gene>
<evidence type="ECO:0000256" key="3">
    <source>
        <dbReference type="PIRSR" id="PIRSR601952-2"/>
    </source>
</evidence>
<comment type="similarity">
    <text evidence="4">Belongs to the alkaline phosphatase family.</text>
</comment>
<feature type="binding site" evidence="3">
    <location>
        <position position="307"/>
    </location>
    <ligand>
        <name>Zn(2+)</name>
        <dbReference type="ChEBI" id="CHEBI:29105"/>
        <label>2</label>
    </ligand>
</feature>
<keyword evidence="3" id="KW-0460">Magnesium</keyword>
<proteinExistence type="inferred from homology"/>
<dbReference type="GO" id="GO:0004035">
    <property type="term" value="F:alkaline phosphatase activity"/>
    <property type="evidence" value="ECO:0007669"/>
    <property type="project" value="TreeGrafter"/>
</dbReference>
<organism evidence="5 6">
    <name type="scientific">Sphingomonas piscis</name>
    <dbReference type="NCBI Taxonomy" id="2714943"/>
    <lineage>
        <taxon>Bacteria</taxon>
        <taxon>Pseudomonadati</taxon>
        <taxon>Pseudomonadota</taxon>
        <taxon>Alphaproteobacteria</taxon>
        <taxon>Sphingomonadales</taxon>
        <taxon>Sphingomonadaceae</taxon>
        <taxon>Sphingomonas</taxon>
    </lineage>
</organism>
<keyword evidence="6" id="KW-1185">Reference proteome</keyword>
<feature type="binding site" evidence="3">
    <location>
        <position position="155"/>
    </location>
    <ligand>
        <name>Mg(2+)</name>
        <dbReference type="ChEBI" id="CHEBI:18420"/>
    </ligand>
</feature>
<feature type="binding site" evidence="3">
    <location>
        <position position="157"/>
    </location>
    <ligand>
        <name>Mg(2+)</name>
        <dbReference type="ChEBI" id="CHEBI:18420"/>
    </ligand>
</feature>
<dbReference type="AlphaFoldDB" id="A0A6G7YT25"/>
<dbReference type="Gene3D" id="3.40.720.10">
    <property type="entry name" value="Alkaline Phosphatase, subunit A"/>
    <property type="match status" value="1"/>
</dbReference>
<dbReference type="Pfam" id="PF00245">
    <property type="entry name" value="Alk_phosphatase"/>
    <property type="match status" value="2"/>
</dbReference>
<sequence>MLVVQDGVNAPRGQNFKLVSWRDVLATLSSPATTRQQSTQPPRAKNVIVFLADAGGVSVLNGASLLAYGAPLKLHVQQWPNLGLSETSPVDEFVSDSANGMSAIMTGTKTRNGVISQGPDAVRGQRNGTPRKTLLEYAEERGLVTGVISSQSIADATPAATYAHANDRSKWGEIFPQALAPRFGDGVDVLFGAGRQKISDQLPHGTTLESLGKAHDRPIYSSLEEVPAKQRRPVVVGDSMDVHAATLRALDILQTSPQGYFLVVEWDAHTDDPFKGLQNVARFDQLIAEVERRVDLRDTLLLFTADHSFGFQVDGGKRGEALLSGYDAWKAAASKAPVARLKNVLVNDSHTAEEVPVLATGAGAEKVGGYFPNTRLFEILLGAWGWPRANSLVSEALDKP</sequence>
<name>A0A6G7YT25_9SPHN</name>
<keyword evidence="3" id="KW-0479">Metal-binding</keyword>
<keyword evidence="1" id="KW-0597">Phosphoprotein</keyword>
<feature type="binding site" evidence="3">
    <location>
        <position position="53"/>
    </location>
    <ligand>
        <name>Zn(2+)</name>
        <dbReference type="ChEBI" id="CHEBI:29105"/>
        <label>2</label>
    </ligand>
</feature>
<comment type="cofactor">
    <cofactor evidence="3">
        <name>Mg(2+)</name>
        <dbReference type="ChEBI" id="CHEBI:18420"/>
    </cofactor>
    <text evidence="3">Binds 1 Mg(2+) ion.</text>
</comment>
<feature type="binding site" evidence="3">
    <location>
        <position position="269"/>
    </location>
    <ligand>
        <name>Zn(2+)</name>
        <dbReference type="ChEBI" id="CHEBI:29105"/>
        <label>2</label>
    </ligand>
</feature>
<dbReference type="PANTHER" id="PTHR11596:SF5">
    <property type="entry name" value="ALKALINE PHOSPHATASE"/>
    <property type="match status" value="1"/>
</dbReference>
<evidence type="ECO:0000256" key="1">
    <source>
        <dbReference type="ARBA" id="ARBA00022553"/>
    </source>
</evidence>
<feature type="binding site" evidence="3">
    <location>
        <position position="265"/>
    </location>
    <ligand>
        <name>Mg(2+)</name>
        <dbReference type="ChEBI" id="CHEBI:18420"/>
    </ligand>
</feature>
<dbReference type="CDD" id="cd16012">
    <property type="entry name" value="ALP"/>
    <property type="match status" value="1"/>
</dbReference>
<dbReference type="EMBL" id="CP049869">
    <property type="protein sequence ID" value="QIK79896.1"/>
    <property type="molecule type" value="Genomic_DNA"/>
</dbReference>
<comment type="cofactor">
    <cofactor evidence="3">
        <name>Zn(2+)</name>
        <dbReference type="ChEBI" id="CHEBI:29105"/>
    </cofactor>
    <text evidence="3">Binds 2 Zn(2+) ions.</text>
</comment>
<feature type="binding site" evidence="3">
    <location>
        <position position="306"/>
    </location>
    <ligand>
        <name>Zn(2+)</name>
        <dbReference type="ChEBI" id="CHEBI:29105"/>
        <label>2</label>
    </ligand>
</feature>
<protein>
    <submittedName>
        <fullName evidence="5">Alkaline phosphatase</fullName>
    </submittedName>
</protein>